<protein>
    <submittedName>
        <fullName evidence="2">Uncharacterized protein</fullName>
    </submittedName>
</protein>
<feature type="region of interest" description="Disordered" evidence="1">
    <location>
        <begin position="1"/>
        <end position="69"/>
    </location>
</feature>
<reference evidence="2" key="1">
    <citation type="submission" date="2021-11" db="EMBL/GenBank/DDBJ databases">
        <authorList>
            <person name="Schell T."/>
        </authorList>
    </citation>
    <scope>NUCLEOTIDE SEQUENCE</scope>
    <source>
        <strain evidence="2">M5</strain>
    </source>
</reference>
<feature type="compositionally biased region" description="Basic residues" evidence="1">
    <location>
        <begin position="7"/>
        <end position="20"/>
    </location>
</feature>
<accession>A0A8J2RKQ1</accession>
<dbReference type="Proteomes" id="UP000789390">
    <property type="component" value="Unassembled WGS sequence"/>
</dbReference>
<dbReference type="AlphaFoldDB" id="A0A8J2RKQ1"/>
<keyword evidence="3" id="KW-1185">Reference proteome</keyword>
<name>A0A8J2RKQ1_9CRUS</name>
<evidence type="ECO:0000313" key="2">
    <source>
        <dbReference type="EMBL" id="CAH0101434.1"/>
    </source>
</evidence>
<dbReference type="EMBL" id="CAKKLH010000057">
    <property type="protein sequence ID" value="CAH0101434.1"/>
    <property type="molecule type" value="Genomic_DNA"/>
</dbReference>
<proteinExistence type="predicted"/>
<sequence>MDGSGRKTNKKKKKKRKRTGMKTDALWPESPYKGYNNESIQGPGRPSGGSNQHWQKGKTGRHTHTHKRAMKKCEALLPRCRLVLTTSAKLRGR</sequence>
<evidence type="ECO:0000313" key="3">
    <source>
        <dbReference type="Proteomes" id="UP000789390"/>
    </source>
</evidence>
<organism evidence="2 3">
    <name type="scientific">Daphnia galeata</name>
    <dbReference type="NCBI Taxonomy" id="27404"/>
    <lineage>
        <taxon>Eukaryota</taxon>
        <taxon>Metazoa</taxon>
        <taxon>Ecdysozoa</taxon>
        <taxon>Arthropoda</taxon>
        <taxon>Crustacea</taxon>
        <taxon>Branchiopoda</taxon>
        <taxon>Diplostraca</taxon>
        <taxon>Cladocera</taxon>
        <taxon>Anomopoda</taxon>
        <taxon>Daphniidae</taxon>
        <taxon>Daphnia</taxon>
    </lineage>
</organism>
<feature type="compositionally biased region" description="Basic residues" evidence="1">
    <location>
        <begin position="55"/>
        <end position="69"/>
    </location>
</feature>
<comment type="caution">
    <text evidence="2">The sequence shown here is derived from an EMBL/GenBank/DDBJ whole genome shotgun (WGS) entry which is preliminary data.</text>
</comment>
<gene>
    <name evidence="2" type="ORF">DGAL_LOCUS3766</name>
</gene>
<evidence type="ECO:0000256" key="1">
    <source>
        <dbReference type="SAM" id="MobiDB-lite"/>
    </source>
</evidence>